<evidence type="ECO:0000256" key="11">
    <source>
        <dbReference type="PROSITE-ProRule" id="PRU00169"/>
    </source>
</evidence>
<sequence>MNTTATAPLLQILVVDDSATSRVVIEKQLKKLGCDVATAQDGNSGLAAMQDGEFDLVLLDCQMPDMSGYDVAKIFRRREQEEELVHTPIIAISAETDTAHMQLCLDSGMDGVLGKPLPVDELKKMLSLWCDVDVSAAAPMNIDDLRSVDLRALFRTTSLEDFAVLQASATEADMASVGRLAHRMKGAALTMAAADIVATLERIEAIAMHRLSAPSDLAAEVSMLGRQLQSI</sequence>
<dbReference type="RefSeq" id="WP_053198792.1">
    <property type="nucleotide sequence ID" value="NZ_CP011409.1"/>
</dbReference>
<keyword evidence="2" id="KW-1003">Cell membrane</keyword>
<dbReference type="InterPro" id="IPR011006">
    <property type="entry name" value="CheY-like_superfamily"/>
</dbReference>
<evidence type="ECO:0000259" key="13">
    <source>
        <dbReference type="PROSITE" id="PS50894"/>
    </source>
</evidence>
<evidence type="ECO:0000256" key="1">
    <source>
        <dbReference type="ARBA" id="ARBA00004651"/>
    </source>
</evidence>
<dbReference type="Gene3D" id="1.20.120.160">
    <property type="entry name" value="HPT domain"/>
    <property type="match status" value="1"/>
</dbReference>
<keyword evidence="5" id="KW-0547">Nucleotide-binding</keyword>
<keyword evidence="4" id="KW-0812">Transmembrane</keyword>
<name>A0ABN4HYU4_9BURK</name>
<dbReference type="InterPro" id="IPR036641">
    <property type="entry name" value="HPT_dom_sf"/>
</dbReference>
<keyword evidence="8" id="KW-0902">Two-component regulatory system</keyword>
<evidence type="ECO:0000256" key="2">
    <source>
        <dbReference type="ARBA" id="ARBA00022475"/>
    </source>
</evidence>
<organism evidence="14 15">
    <name type="scientific">Herbaspirillum hiltneri N3</name>
    <dbReference type="NCBI Taxonomy" id="1262470"/>
    <lineage>
        <taxon>Bacteria</taxon>
        <taxon>Pseudomonadati</taxon>
        <taxon>Pseudomonadota</taxon>
        <taxon>Betaproteobacteria</taxon>
        <taxon>Burkholderiales</taxon>
        <taxon>Oxalobacteraceae</taxon>
        <taxon>Herbaspirillum</taxon>
    </lineage>
</organism>
<comment type="subcellular location">
    <subcellularLocation>
        <location evidence="1">Cell membrane</location>
        <topology evidence="1">Multi-pass membrane protein</topology>
    </subcellularLocation>
</comment>
<accession>A0ABN4HYU4</accession>
<evidence type="ECO:0000256" key="4">
    <source>
        <dbReference type="ARBA" id="ARBA00022692"/>
    </source>
</evidence>
<dbReference type="InterPro" id="IPR008207">
    <property type="entry name" value="Sig_transdc_His_kin_Hpt_dom"/>
</dbReference>
<dbReference type="EMBL" id="CP011409">
    <property type="protein sequence ID" value="AKZ63844.1"/>
    <property type="molecule type" value="Genomic_DNA"/>
</dbReference>
<keyword evidence="7" id="KW-1133">Transmembrane helix</keyword>
<evidence type="ECO:0000256" key="3">
    <source>
        <dbReference type="ARBA" id="ARBA00022553"/>
    </source>
</evidence>
<dbReference type="SUPFAM" id="SSF47226">
    <property type="entry name" value="Histidine-containing phosphotransfer domain, HPT domain"/>
    <property type="match status" value="1"/>
</dbReference>
<dbReference type="PANTHER" id="PTHR45339:SF1">
    <property type="entry name" value="HYBRID SIGNAL TRANSDUCTION HISTIDINE KINASE J"/>
    <property type="match status" value="1"/>
</dbReference>
<dbReference type="PANTHER" id="PTHR45339">
    <property type="entry name" value="HYBRID SIGNAL TRANSDUCTION HISTIDINE KINASE J"/>
    <property type="match status" value="1"/>
</dbReference>
<dbReference type="Pfam" id="PF01627">
    <property type="entry name" value="Hpt"/>
    <property type="match status" value="1"/>
</dbReference>
<keyword evidence="15" id="KW-1185">Reference proteome</keyword>
<dbReference type="SUPFAM" id="SSF52172">
    <property type="entry name" value="CheY-like"/>
    <property type="match status" value="1"/>
</dbReference>
<keyword evidence="6" id="KW-0067">ATP-binding</keyword>
<dbReference type="SMART" id="SM00448">
    <property type="entry name" value="REC"/>
    <property type="match status" value="1"/>
</dbReference>
<evidence type="ECO:0000256" key="10">
    <source>
        <dbReference type="PROSITE-ProRule" id="PRU00110"/>
    </source>
</evidence>
<gene>
    <name evidence="14" type="ORF">F506_15260</name>
</gene>
<dbReference type="GO" id="GO:0003677">
    <property type="term" value="F:DNA binding"/>
    <property type="evidence" value="ECO:0007669"/>
    <property type="project" value="UniProtKB-KW"/>
</dbReference>
<dbReference type="Proteomes" id="UP000063429">
    <property type="component" value="Chromosome"/>
</dbReference>
<keyword evidence="14" id="KW-0238">DNA-binding</keyword>
<evidence type="ECO:0000313" key="14">
    <source>
        <dbReference type="EMBL" id="AKZ63844.1"/>
    </source>
</evidence>
<dbReference type="CDD" id="cd17546">
    <property type="entry name" value="REC_hyHK_CKI1_RcsC-like"/>
    <property type="match status" value="1"/>
</dbReference>
<protein>
    <submittedName>
        <fullName evidence="14">DNA-binding protein</fullName>
    </submittedName>
</protein>
<dbReference type="InterPro" id="IPR001789">
    <property type="entry name" value="Sig_transdc_resp-reg_receiver"/>
</dbReference>
<reference evidence="15" key="1">
    <citation type="journal article" date="2015" name="Genome Announc.">
        <title>Complete Genome Sequence of Herbaspirillum hiltneri N3 (DSM 17495), Isolated from Surface-Sterilized Wheat Roots.</title>
        <authorList>
            <person name="Guizelini D."/>
            <person name="Saizaki P.M."/>
            <person name="Coimbra N.A."/>
            <person name="Weiss V.A."/>
            <person name="Faoro H."/>
            <person name="Sfeir M.Z."/>
            <person name="Baura V.A."/>
            <person name="Monteiro R.A."/>
            <person name="Chubatsu L.S."/>
            <person name="Souza E.M."/>
            <person name="Cruz L.M."/>
            <person name="Pedrosa F.O."/>
            <person name="Raittz R.T."/>
            <person name="Marchaukoski J.N."/>
            <person name="Steffens M.B."/>
        </authorList>
    </citation>
    <scope>NUCLEOTIDE SEQUENCE [LARGE SCALE GENOMIC DNA]</scope>
    <source>
        <strain evidence="15">N3</strain>
    </source>
</reference>
<dbReference type="PROSITE" id="PS50110">
    <property type="entry name" value="RESPONSE_REGULATORY"/>
    <property type="match status" value="1"/>
</dbReference>
<keyword evidence="9" id="KW-0472">Membrane</keyword>
<evidence type="ECO:0000256" key="7">
    <source>
        <dbReference type="ARBA" id="ARBA00022989"/>
    </source>
</evidence>
<feature type="modified residue" description="4-aspartylphosphate" evidence="11">
    <location>
        <position position="60"/>
    </location>
</feature>
<feature type="domain" description="Response regulatory" evidence="12">
    <location>
        <begin position="11"/>
        <end position="130"/>
    </location>
</feature>
<feature type="domain" description="HPt" evidence="13">
    <location>
        <begin position="143"/>
        <end position="231"/>
    </location>
</feature>
<dbReference type="PROSITE" id="PS50894">
    <property type="entry name" value="HPT"/>
    <property type="match status" value="1"/>
</dbReference>
<evidence type="ECO:0000256" key="6">
    <source>
        <dbReference type="ARBA" id="ARBA00022840"/>
    </source>
</evidence>
<evidence type="ECO:0000256" key="8">
    <source>
        <dbReference type="ARBA" id="ARBA00023012"/>
    </source>
</evidence>
<evidence type="ECO:0000256" key="9">
    <source>
        <dbReference type="ARBA" id="ARBA00023136"/>
    </source>
</evidence>
<dbReference type="Gene3D" id="3.40.50.2300">
    <property type="match status" value="1"/>
</dbReference>
<evidence type="ECO:0000256" key="5">
    <source>
        <dbReference type="ARBA" id="ARBA00022741"/>
    </source>
</evidence>
<dbReference type="Pfam" id="PF00072">
    <property type="entry name" value="Response_reg"/>
    <property type="match status" value="1"/>
</dbReference>
<feature type="modified residue" description="Phosphohistidine" evidence="10">
    <location>
        <position position="182"/>
    </location>
</feature>
<evidence type="ECO:0000259" key="12">
    <source>
        <dbReference type="PROSITE" id="PS50110"/>
    </source>
</evidence>
<keyword evidence="3 11" id="KW-0597">Phosphoprotein</keyword>
<proteinExistence type="predicted"/>
<evidence type="ECO:0000313" key="15">
    <source>
        <dbReference type="Proteomes" id="UP000063429"/>
    </source>
</evidence>